<feature type="compositionally biased region" description="Basic and acidic residues" evidence="1">
    <location>
        <begin position="2148"/>
        <end position="2162"/>
    </location>
</feature>
<feature type="region of interest" description="Disordered" evidence="1">
    <location>
        <begin position="491"/>
        <end position="578"/>
    </location>
</feature>
<keyword evidence="4" id="KW-1185">Reference proteome</keyword>
<evidence type="ECO:0000256" key="1">
    <source>
        <dbReference type="SAM" id="MobiDB-lite"/>
    </source>
</evidence>
<feature type="region of interest" description="Disordered" evidence="1">
    <location>
        <begin position="2426"/>
        <end position="2463"/>
    </location>
</feature>
<name>A0A388K918_CHABU</name>
<feature type="region of interest" description="Disordered" evidence="1">
    <location>
        <begin position="2893"/>
        <end position="2922"/>
    </location>
</feature>
<feature type="region of interest" description="Disordered" evidence="1">
    <location>
        <begin position="1604"/>
        <end position="1641"/>
    </location>
</feature>
<feature type="compositionally biased region" description="Basic and acidic residues" evidence="1">
    <location>
        <begin position="220"/>
        <end position="236"/>
    </location>
</feature>
<dbReference type="EMBL" id="BFEA01000075">
    <property type="protein sequence ID" value="GBG66540.1"/>
    <property type="molecule type" value="Genomic_DNA"/>
</dbReference>
<feature type="region of interest" description="Disordered" evidence="1">
    <location>
        <begin position="1339"/>
        <end position="1409"/>
    </location>
</feature>
<keyword evidence="2" id="KW-1133">Transmembrane helix</keyword>
<feature type="region of interest" description="Disordered" evidence="1">
    <location>
        <begin position="2145"/>
        <end position="2166"/>
    </location>
</feature>
<feature type="compositionally biased region" description="Gly residues" evidence="1">
    <location>
        <begin position="183"/>
        <end position="194"/>
    </location>
</feature>
<feature type="compositionally biased region" description="Basic and acidic residues" evidence="1">
    <location>
        <begin position="125"/>
        <end position="138"/>
    </location>
</feature>
<evidence type="ECO:0000313" key="3">
    <source>
        <dbReference type="EMBL" id="GBG66540.1"/>
    </source>
</evidence>
<feature type="region of interest" description="Disordered" evidence="1">
    <location>
        <begin position="1"/>
        <end position="20"/>
    </location>
</feature>
<feature type="region of interest" description="Disordered" evidence="1">
    <location>
        <begin position="363"/>
        <end position="475"/>
    </location>
</feature>
<feature type="region of interest" description="Disordered" evidence="1">
    <location>
        <begin position="1273"/>
        <end position="1318"/>
    </location>
</feature>
<feature type="compositionally biased region" description="Basic and acidic residues" evidence="1">
    <location>
        <begin position="2563"/>
        <end position="2576"/>
    </location>
</feature>
<gene>
    <name evidence="3" type="ORF">CBR_g63123</name>
</gene>
<feature type="compositionally biased region" description="Basic and acidic residues" evidence="1">
    <location>
        <begin position="1339"/>
        <end position="1385"/>
    </location>
</feature>
<feature type="compositionally biased region" description="Basic and acidic residues" evidence="1">
    <location>
        <begin position="562"/>
        <end position="578"/>
    </location>
</feature>
<feature type="region of interest" description="Disordered" evidence="1">
    <location>
        <begin position="43"/>
        <end position="240"/>
    </location>
</feature>
<keyword evidence="2" id="KW-0472">Membrane</keyword>
<sequence length="3375" mass="363468">MKPCDDCDEEQQQPVLGGGCGMEEVVLGGREGVSNNKLSVSLLPPVTDPMDTGQPSSSEKVVGVGSLSPKNEELAFGSASRSQSPLRPPLEAADAIIGEIINELAADLPSDSDDDDDDDGDGGGEEPRLHGASHREFKPGPPAALQGNSRRGLDAYDFVDSDEENGLDRRDEGGAKAAAPTAGRGGSSEKGGQGQCRMILQGTERLPERKTTLLYLPEGTGERSSLERGSDSEFGRWRGPGIGGRVHSTVFALPAMETFQGVRGPGRTEGCPGASSRTDGGWQGVTRAEDESPCAMSAKDSSNSEEVGEAPAWALTGRRKGRGRGGVIALSKLADSLAGGMASCSKWSKRSFSAESFKGAHGSELSSELGQQVPPPSSEKYSGARDKTLVDGEEDEGVDNRSALDMKGGPGTSQTLEESIMEGSSHPVAMLDTDSQSQEYCDPYPIYRREENEGGLCDQRPRFTGELTNGGDPPSCSELCIPSGDAAGTISIHVEGDNTYSDGLNGSRGQGEAERSRSPSDSERKQEGSKRRAAILIDLNMPPLDDDSEKAAAVEDENGVNSEEKRSAATEERQEPDRVHGTVLLPEGVVGAGECGPSPQQLHDIDVYEQEDQTMKGCPLTQVHGPDSSGLMIRCSGAAEQREGVHAVGGGADVSGATRSREIDLNVVPVEMEDYKTMPCVVDATGKDAEEGSGREEEVLPSCVVNWQEAEAVALAVSVSELEVVGNILMIDRNTFTETEFQGLVEIGARIRTERREMEKDAFSYKRVDEEEDVVWDEALDKESDNDSDYDDLHTETIIAACHSYGTGRKWSADCIDEEQRHDGGNRWREGDKEVWKEDIAHDEDSDYDLHAEGTVPACQSYGAGSDKTRRKRTAGGTDEEEGRHEDGERWEEDVACVDGDKKGGIVSVLQQSMARTLASAGDASTYQQRIEEHEAPISSMEVFERKGVVAAECAKLTVIDSRQAELHGMSTMTPVSDARELTDQAILCGLDRKEVVDTGSCHKMAGMKRVDEGGAPGSEEGNEDKVVVCGPASKDGGAVEAEGPTFKRRKMGYVNHKGAFDIVDVAQGGNSDKRPDAGVWKGIHDGIRGESEHRRQGGVCPKYSVEASVSVVTPGGVDLCSVEEDKGREGQHHTSVGKCFSAVDHGMSSDQATAERLSTAEGQGCRHRGEGFVRERSFQNAMTDVDRADSSMAATSSVFGFTTASECVCAGNAKVRDSGRETLLEVVSPEKAGKSGGACGCVEDSWVLTGEPSAIYCPRCTKDDMHVCDRNHARERPREKNVESVLEERHQSEGGRKRGRDDEMSGGESRSWVFTGEDPSATHCHGCGEDGVRASDCDHARGRSNPKEENAESVPEKRHQSNGERKKGRDGEMSGGESRIEEKGPCIGESVTDNISDKRRAGCSKRKESLGKFDPGNWSTPMMRALLSGKVEVPSLSPASRWLGGWSTSPGSMKQVRRRFDQTEVNNTFDSSLRISHQLTFDTVLEGCGGTGGGEGVGGRGEGGDRESRQMQLRVSDRDDDQSAIAASSGTAGMHGRERDGAGHLTAVDSTDLESGSGSIASNHHLVAEEEKGSRYHGAVLPTGRWQCDGSSQYGFRSHYSLQPAAAPGRPTSPPLSREPVGSSLPHKGASSGQLLSSLPPKPIIPVPRFIGSLNLESPLTTTRLGRCGGSPPPQTSSKSVSGCAFVIEKGGVHWSANDSVVDETVVVRRQDFGRNTTRNDYVYASPVVDDARVPGPKMQTFQPRVQKCLGRNAAPDTHEDHHSADQENHYHFDTLLNPVTVLSQVLSVDQLQVPGPLTPAGQVHAIAQSPECDPITDASDLGECRDRHTSSLRGCSSKGMWETHLQKVDGELRGEDLLRTSQRAQTGKLWCTSDSTAEEGQAIRLNTKTRVGQEFDEGQGISEDKRVLGVHWADHGSEPKGSGVPWADYGSEPRGLGLGQVKPIVSRLVQGSGQEPKEPAHLSCVRKQAADGKEMSGDPVGNQVCHDRGPCLADKARVGNSESSMMRKSMTCTVPKRTAEHTSKCAGKISVPICAELEAKEHQNTVHKLKSSYRKIEILDDDNEDEEHCKGTCTRVEVPASGMVVSEQGACQAMCRGSKEVDRTGKGKYRKVNFLVNGDVDDGERSSNRAEHVTDRVRARFGNGKRCSDRAPDDSPDGVKGRRGGKVVLENNHHSSSAGIRKKEAAEACNEKDCASRTKVNDMDEKHCVRNSKVRRSGGDRNPICAVRALGKGSAAFGALQHKQCMEVADQPGKPDRSKSKKGGRRERERHARSGDMTCSPQLAGLVIALPTTSLITVTKRELASSQKTISSGNCGGGDGGRVGESANLVVHGMLREGEGLHTLDNEHDACHYERDRSVRHGYLLECQAEDALPGPQTALVHDQKMGGNWVKMLSGQDVGMGEKLLKPPATQDDGMSEKWAKLSSGQVEDTSDKWEQMSTAQNERMDEKRVNPSSGQDSGMYEKWVKSSDAQDEGMGKKWLKPSSDQHEGLIAVQCSNGNLTGQMGDEALEDGKDRHCDSNHKAGHHGIVGDALESGIKGVDSGDGAGGDGGDGGDGDVDGDGHEDCDSDDRGVDVPVVDGSDVCKDKDAAEEMEEEEKGERMKGFGYQDEREIHTHANRWGRRRRRGLNCVHSVYDCASEARHGHLSIGADEFAAVDCHTGQEIDSRQWLMVKKWRRGLGEEARNGVAAQREGLVIGLPARLAFAKTPDVSGACLVECIKSSGAEGAEGENFADYMTATDDGFQHEIGHEKHATLWVEGGQRCRHRTVNANWETRDGEGGGPGRQSGGEEERVGKDNGHRRRLLVEGVDDNRLQPAMSQVVCYRHQVAASQEVGNRLQVRMSQELGGGEGGEQIDNLLADRKEARLGGGGEDWRRREVLKDVSGARLQEVTSQGVRARRRGEQTRQADKCSPPGENVQHDGGNANACQCPAHENPVDGSPSGRVIGALAVGGGGAESGADIETIVTARGCKLRGSPAQAVSSRDVKSKRITRVYHRLSSKPVIIEDDDDDDDEHFAAACGGQPSPPQKSHDLSRLELLRSPLPKRVLVRSAFQNGGVRQSLAWSPAMVPRYSGVIRLIGFASAFGGLTFSATSHAVVSQARFSGVANLATIVRSLMSKEKRFEEASAGCFGEHRYGRWIQKGGTGVRDGWGVLWSWEWGGAERASQVLLTDYLRCLPVEVKTKLVDEAYVDQHNLASFSKKALDIEARLGSAHQSQGDGRKKRLPQDLKKKGKLIFVDHDGKTTKIEDFLDLGEETKHDGANEISDGGAMATIKERARGTGKKKVVRSTGQGDQGTPAWVKLGLDYEATDPGVDVIVRRVRMGAFSNARRVRHRGYFVYSLLCLTATAATSFYGIGSRYGMSMRFVKVKVNR</sequence>
<feature type="region of interest" description="Disordered" evidence="1">
    <location>
        <begin position="2249"/>
        <end position="2280"/>
    </location>
</feature>
<proteinExistence type="predicted"/>
<feature type="compositionally biased region" description="Acidic residues" evidence="1">
    <location>
        <begin position="1"/>
        <end position="11"/>
    </location>
</feature>
<dbReference type="Proteomes" id="UP000265515">
    <property type="component" value="Unassembled WGS sequence"/>
</dbReference>
<feature type="region of interest" description="Disordered" evidence="1">
    <location>
        <begin position="855"/>
        <end position="890"/>
    </location>
</feature>
<feature type="region of interest" description="Disordered" evidence="1">
    <location>
        <begin position="2770"/>
        <end position="2804"/>
    </location>
</feature>
<comment type="caution">
    <text evidence="3">The sequence shown here is derived from an EMBL/GenBank/DDBJ whole genome shotgun (WGS) entry which is preliminary data.</text>
</comment>
<dbReference type="Gramene" id="GBG66540">
    <property type="protein sequence ID" value="GBG66540"/>
    <property type="gene ID" value="CBR_g63123"/>
</dbReference>
<feature type="compositionally biased region" description="Gly residues" evidence="1">
    <location>
        <begin position="1491"/>
        <end position="1502"/>
    </location>
</feature>
<feature type="compositionally biased region" description="Basic and acidic residues" evidence="1">
    <location>
        <begin position="2790"/>
        <end position="2800"/>
    </location>
</feature>
<organism evidence="3 4">
    <name type="scientific">Chara braunii</name>
    <name type="common">Braun's stonewort</name>
    <dbReference type="NCBI Taxonomy" id="69332"/>
    <lineage>
        <taxon>Eukaryota</taxon>
        <taxon>Viridiplantae</taxon>
        <taxon>Streptophyta</taxon>
        <taxon>Charophyceae</taxon>
        <taxon>Charales</taxon>
        <taxon>Characeae</taxon>
        <taxon>Chara</taxon>
    </lineage>
</organism>
<evidence type="ECO:0000313" key="4">
    <source>
        <dbReference type="Proteomes" id="UP000265515"/>
    </source>
</evidence>
<evidence type="ECO:0000256" key="2">
    <source>
        <dbReference type="SAM" id="Phobius"/>
    </source>
</evidence>
<feature type="compositionally biased region" description="Acidic residues" evidence="1">
    <location>
        <begin position="110"/>
        <end position="124"/>
    </location>
</feature>
<feature type="region of interest" description="Disordered" evidence="1">
    <location>
        <begin position="2538"/>
        <end position="2584"/>
    </location>
</feature>
<feature type="transmembrane region" description="Helical" evidence="2">
    <location>
        <begin position="3339"/>
        <end position="3358"/>
    </location>
</feature>
<feature type="compositionally biased region" description="Basic and acidic residues" evidence="1">
    <location>
        <begin position="1396"/>
        <end position="1409"/>
    </location>
</feature>
<feature type="compositionally biased region" description="Basic and acidic residues" evidence="1">
    <location>
        <begin position="511"/>
        <end position="530"/>
    </location>
</feature>
<feature type="compositionally biased region" description="Acidic residues" evidence="1">
    <location>
        <begin position="544"/>
        <end position="558"/>
    </location>
</feature>
<protein>
    <submittedName>
        <fullName evidence="3">Uncharacterized protein</fullName>
    </submittedName>
</protein>
<accession>A0A388K918</accession>
<keyword evidence="2" id="KW-0812">Transmembrane</keyword>
<feature type="compositionally biased region" description="Gly residues" evidence="1">
    <location>
        <begin position="2545"/>
        <end position="2554"/>
    </location>
</feature>
<feature type="region of interest" description="Disordered" evidence="1">
    <location>
        <begin position="1491"/>
        <end position="1543"/>
    </location>
</feature>
<feature type="compositionally biased region" description="Basic and acidic residues" evidence="1">
    <location>
        <begin position="1273"/>
        <end position="1304"/>
    </location>
</feature>
<reference evidence="3 4" key="1">
    <citation type="journal article" date="2018" name="Cell">
        <title>The Chara Genome: Secondary Complexity and Implications for Plant Terrestrialization.</title>
        <authorList>
            <person name="Nishiyama T."/>
            <person name="Sakayama H."/>
            <person name="Vries J.D."/>
            <person name="Buschmann H."/>
            <person name="Saint-Marcoux D."/>
            <person name="Ullrich K.K."/>
            <person name="Haas F.B."/>
            <person name="Vanderstraeten L."/>
            <person name="Becker D."/>
            <person name="Lang D."/>
            <person name="Vosolsobe S."/>
            <person name="Rombauts S."/>
            <person name="Wilhelmsson P.K.I."/>
            <person name="Janitza P."/>
            <person name="Kern R."/>
            <person name="Heyl A."/>
            <person name="Rumpler F."/>
            <person name="Villalobos L.I.A.C."/>
            <person name="Clay J.M."/>
            <person name="Skokan R."/>
            <person name="Toyoda A."/>
            <person name="Suzuki Y."/>
            <person name="Kagoshima H."/>
            <person name="Schijlen E."/>
            <person name="Tajeshwar N."/>
            <person name="Catarino B."/>
            <person name="Hetherington A.J."/>
            <person name="Saltykova A."/>
            <person name="Bonnot C."/>
            <person name="Breuninger H."/>
            <person name="Symeonidi A."/>
            <person name="Radhakrishnan G.V."/>
            <person name="Van Nieuwerburgh F."/>
            <person name="Deforce D."/>
            <person name="Chang C."/>
            <person name="Karol K.G."/>
            <person name="Hedrich R."/>
            <person name="Ulvskov P."/>
            <person name="Glockner G."/>
            <person name="Delwiche C.F."/>
            <person name="Petrasek J."/>
            <person name="Van de Peer Y."/>
            <person name="Friml J."/>
            <person name="Beilby M."/>
            <person name="Dolan L."/>
            <person name="Kohara Y."/>
            <person name="Sugano S."/>
            <person name="Fujiyama A."/>
            <person name="Delaux P.-M."/>
            <person name="Quint M."/>
            <person name="TheiBen G."/>
            <person name="Hagemann M."/>
            <person name="Harholt J."/>
            <person name="Dunand C."/>
            <person name="Zachgo S."/>
            <person name="Langdale J."/>
            <person name="Maumus F."/>
            <person name="Straeten D.V.D."/>
            <person name="Gould S.B."/>
            <person name="Rensing S.A."/>
        </authorList>
    </citation>
    <scope>NUCLEOTIDE SEQUENCE [LARGE SCALE GENOMIC DNA]</scope>
    <source>
        <strain evidence="3 4">S276</strain>
    </source>
</reference>
<feature type="region of interest" description="Disordered" evidence="1">
    <location>
        <begin position="261"/>
        <end position="286"/>
    </location>
</feature>